<keyword evidence="2" id="KW-0472">Membrane</keyword>
<evidence type="ECO:0000256" key="1">
    <source>
        <dbReference type="SAM" id="MobiDB-lite"/>
    </source>
</evidence>
<evidence type="ECO:0000313" key="4">
    <source>
        <dbReference type="Proteomes" id="UP000431684"/>
    </source>
</evidence>
<feature type="compositionally biased region" description="Gly residues" evidence="1">
    <location>
        <begin position="180"/>
        <end position="197"/>
    </location>
</feature>
<organism evidence="3 4">
    <name type="scientific">Pseudoduganella dura</name>
    <dbReference type="NCBI Taxonomy" id="321982"/>
    <lineage>
        <taxon>Bacteria</taxon>
        <taxon>Pseudomonadati</taxon>
        <taxon>Pseudomonadota</taxon>
        <taxon>Betaproteobacteria</taxon>
        <taxon>Burkholderiales</taxon>
        <taxon>Oxalobacteraceae</taxon>
        <taxon>Telluria group</taxon>
        <taxon>Pseudoduganella</taxon>
    </lineage>
</organism>
<gene>
    <name evidence="3" type="ORF">GJV26_29695</name>
</gene>
<feature type="compositionally biased region" description="Low complexity" evidence="1">
    <location>
        <begin position="198"/>
        <end position="216"/>
    </location>
</feature>
<comment type="caution">
    <text evidence="3">The sequence shown here is derived from an EMBL/GenBank/DDBJ whole genome shotgun (WGS) entry which is preliminary data.</text>
</comment>
<dbReference type="InterPro" id="IPR013424">
    <property type="entry name" value="Ice-binding_C"/>
</dbReference>
<name>A0A6I3XPP1_9BURK</name>
<evidence type="ECO:0000313" key="3">
    <source>
        <dbReference type="EMBL" id="MUI16600.1"/>
    </source>
</evidence>
<keyword evidence="4" id="KW-1185">Reference proteome</keyword>
<dbReference type="NCBIfam" id="TIGR02595">
    <property type="entry name" value="PEP_CTERM"/>
    <property type="match status" value="1"/>
</dbReference>
<feature type="transmembrane region" description="Helical" evidence="2">
    <location>
        <begin position="279"/>
        <end position="297"/>
    </location>
</feature>
<reference evidence="3 4" key="1">
    <citation type="submission" date="2019-11" db="EMBL/GenBank/DDBJ databases">
        <title>Draft Genome Sequences of Six Type Strains of the Genus Massilia.</title>
        <authorList>
            <person name="Miess H."/>
            <person name="Frediansyah A."/>
            <person name="Goeker M."/>
            <person name="Gross H."/>
        </authorList>
    </citation>
    <scope>NUCLEOTIDE SEQUENCE [LARGE SCALE GENOMIC DNA]</scope>
    <source>
        <strain evidence="3 4">DSM 17513</strain>
    </source>
</reference>
<feature type="region of interest" description="Disordered" evidence="1">
    <location>
        <begin position="180"/>
        <end position="216"/>
    </location>
</feature>
<evidence type="ECO:0000256" key="2">
    <source>
        <dbReference type="SAM" id="Phobius"/>
    </source>
</evidence>
<proteinExistence type="predicted"/>
<protein>
    <submittedName>
        <fullName evidence="3">PEP-CTERM sorting domain-containing protein</fullName>
    </submittedName>
</protein>
<accession>A0A6I3XPP1</accession>
<sequence length="299" mass="31228">MIGFFPWPNYRHQSPVPSSPPGRPRWQAVRLAVAIAATAHAAPIMSLLLASATLTAAAMVPACSWNSPGRNPYRGTATEAVSRYIDIPADTRARLAASIDAGTADDDVTITRDAIRGRNAYQAAITDMHFGRQTVCERVTRERWPAGAREPAKVYCADGYCLIVPKICGNISRIRMTGGGTSGGGNAGETGGAGPGPGTALPAFPHRPGAIPEPAGAPEVDIEAADAMAQLSMAPAAPAPRLETVPARPFGDWTPGPIGAMPGGPLPARVPVLPVPEPAGWLMFLIGAASLLIYSRFRR</sequence>
<dbReference type="AlphaFoldDB" id="A0A6I3XPP1"/>
<keyword evidence="2" id="KW-0812">Transmembrane</keyword>
<dbReference type="OrthoDB" id="8703356at2"/>
<keyword evidence="2" id="KW-1133">Transmembrane helix</keyword>
<dbReference type="Proteomes" id="UP000431684">
    <property type="component" value="Unassembled WGS sequence"/>
</dbReference>
<dbReference type="NCBIfam" id="NF038119">
    <property type="entry name" value="PEP_CTERM_MHFG"/>
    <property type="match status" value="1"/>
</dbReference>
<dbReference type="EMBL" id="WNWM01000002">
    <property type="protein sequence ID" value="MUI16600.1"/>
    <property type="molecule type" value="Genomic_DNA"/>
</dbReference>